<dbReference type="NCBIfam" id="NF006585">
    <property type="entry name" value="PRK09111.1"/>
    <property type="match status" value="1"/>
</dbReference>
<name>A0ABW1KSD7_9PROT</name>
<evidence type="ECO:0000256" key="1">
    <source>
        <dbReference type="ARBA" id="ARBA00006360"/>
    </source>
</evidence>
<dbReference type="InterPro" id="IPR022754">
    <property type="entry name" value="DNA_pol_III_gamma-3"/>
</dbReference>
<keyword evidence="8 11" id="KW-0067">ATP-binding</keyword>
<dbReference type="Gene3D" id="3.40.50.300">
    <property type="entry name" value="P-loop containing nucleotide triphosphate hydrolases"/>
    <property type="match status" value="1"/>
</dbReference>
<dbReference type="RefSeq" id="WP_379879812.1">
    <property type="nucleotide sequence ID" value="NZ_JBHPON010000001.1"/>
</dbReference>
<dbReference type="SUPFAM" id="SSF48019">
    <property type="entry name" value="post-AAA+ oligomerization domain-like"/>
    <property type="match status" value="1"/>
</dbReference>
<comment type="catalytic activity">
    <reaction evidence="10 11">
        <text>DNA(n) + a 2'-deoxyribonucleoside 5'-triphosphate = DNA(n+1) + diphosphate</text>
        <dbReference type="Rhea" id="RHEA:22508"/>
        <dbReference type="Rhea" id="RHEA-COMP:17339"/>
        <dbReference type="Rhea" id="RHEA-COMP:17340"/>
        <dbReference type="ChEBI" id="CHEBI:33019"/>
        <dbReference type="ChEBI" id="CHEBI:61560"/>
        <dbReference type="ChEBI" id="CHEBI:173112"/>
        <dbReference type="EC" id="2.7.7.7"/>
    </reaction>
</comment>
<evidence type="ECO:0000256" key="4">
    <source>
        <dbReference type="ARBA" id="ARBA00022705"/>
    </source>
</evidence>
<evidence type="ECO:0000256" key="5">
    <source>
        <dbReference type="ARBA" id="ARBA00022723"/>
    </source>
</evidence>
<keyword evidence="7" id="KW-0862">Zinc</keyword>
<dbReference type="Pfam" id="PF12169">
    <property type="entry name" value="DNA_pol3_gamma3"/>
    <property type="match status" value="1"/>
</dbReference>
<dbReference type="EC" id="2.7.7.7" evidence="11"/>
<proteinExistence type="inferred from homology"/>
<evidence type="ECO:0000256" key="10">
    <source>
        <dbReference type="ARBA" id="ARBA00049244"/>
    </source>
</evidence>
<keyword evidence="5" id="KW-0479">Metal-binding</keyword>
<keyword evidence="9 11" id="KW-0239">DNA-directed DNA polymerase</keyword>
<dbReference type="Pfam" id="PF22608">
    <property type="entry name" value="DNAX_ATPase_lid"/>
    <property type="match status" value="1"/>
</dbReference>
<accession>A0ABW1KSD7</accession>
<dbReference type="CDD" id="cd18137">
    <property type="entry name" value="HLD_clamp_pol_III_gamma_tau"/>
    <property type="match status" value="1"/>
</dbReference>
<dbReference type="PANTHER" id="PTHR11669">
    <property type="entry name" value="REPLICATION FACTOR C / DNA POLYMERASE III GAMMA-TAU SUBUNIT"/>
    <property type="match status" value="1"/>
</dbReference>
<keyword evidence="15" id="KW-1185">Reference proteome</keyword>
<dbReference type="InterPro" id="IPR008921">
    <property type="entry name" value="DNA_pol3_clamp-load_cplx_C"/>
</dbReference>
<keyword evidence="2 11" id="KW-0808">Transferase</keyword>
<gene>
    <name evidence="11" type="primary">dnaX</name>
    <name evidence="14" type="ORF">ACFMB1_04795</name>
</gene>
<keyword evidence="6 11" id="KW-0547">Nucleotide-binding</keyword>
<dbReference type="InterPro" id="IPR022107">
    <property type="entry name" value="DNA_pol_III_gamma/tau_C"/>
</dbReference>
<dbReference type="InterPro" id="IPR050238">
    <property type="entry name" value="DNA_Rep/Repair_Clamp_Loader"/>
</dbReference>
<dbReference type="Pfam" id="PF13177">
    <property type="entry name" value="DNA_pol3_delta2"/>
    <property type="match status" value="1"/>
</dbReference>
<sequence>MAEQETDSGKSGGAYQVLARKYRPQNFDDLIGHGPMVKTLKNAFAANRIAHAYILTGVRGVGKTTTARILARALNYVGPNGEDNGPQIDMAENGLHCKAIAESRHPDVMEMDAASRTGVGDIRELIEGVRYAPVEARYKVYIIDEVHMLSTAAFNALLKTLEEPPPHVKFIFATTEIRKLPVTVLSRCQRFDLRRIDPEVLTDHLASIAEQEKVKVDRDGLWMIARAAEGSVRDALSILDQAIVQHAAQGEEIVSADMIRDMLGLADRSSVWALLEAAMKGDAKTALENFRSQYAAGAEPAQILRDLLDLTHLLTRIKAAGPTAASHGPAGEADAERAKAMATGLEMNALTRVWSLLMKGLTETQMAPDAAASGEMALIRLCFAADLPTPDEALKALKKNNSDGVGSTAQSSSPQRAPASAHHQESPPQHTAQVIDIKPSMSQRPADGGPWLRAFDDVVKLAGRMRDAKLRTELESYVHIVSFREGKIELRLHNDAPRDLANRLTLRLKEWTGKPWVISVTSEHEGEETVRDARTREVMAHPMVQKALELFPDAKVTAIREADTIVAPVTDEDEEDAPIDPDDDAVADAIAARKETGKA</sequence>
<dbReference type="InterPro" id="IPR003593">
    <property type="entry name" value="AAA+_ATPase"/>
</dbReference>
<comment type="function">
    <text evidence="11">DNA polymerase III is a complex, multichain enzyme responsible for most of the replicative synthesis in bacteria. This DNA polymerase also exhibits 3' to 5' exonuclease activity.</text>
</comment>
<dbReference type="InterPro" id="IPR045085">
    <property type="entry name" value="HLD_clamp_pol_III_gamma_tau"/>
</dbReference>
<dbReference type="EMBL" id="JBHPON010000001">
    <property type="protein sequence ID" value="MFC6034850.1"/>
    <property type="molecule type" value="Genomic_DNA"/>
</dbReference>
<keyword evidence="4 11" id="KW-0235">DNA replication</keyword>
<dbReference type="Proteomes" id="UP001596116">
    <property type="component" value="Unassembled WGS sequence"/>
</dbReference>
<evidence type="ECO:0000256" key="9">
    <source>
        <dbReference type="ARBA" id="ARBA00022932"/>
    </source>
</evidence>
<dbReference type="SUPFAM" id="SSF52540">
    <property type="entry name" value="P-loop containing nucleoside triphosphate hydrolases"/>
    <property type="match status" value="1"/>
</dbReference>
<evidence type="ECO:0000256" key="8">
    <source>
        <dbReference type="ARBA" id="ARBA00022840"/>
    </source>
</evidence>
<feature type="domain" description="AAA+ ATPase" evidence="13">
    <location>
        <begin position="49"/>
        <end position="197"/>
    </location>
</feature>
<evidence type="ECO:0000256" key="6">
    <source>
        <dbReference type="ARBA" id="ARBA00022741"/>
    </source>
</evidence>
<organism evidence="14 15">
    <name type="scientific">Hyphococcus aureus</name>
    <dbReference type="NCBI Taxonomy" id="2666033"/>
    <lineage>
        <taxon>Bacteria</taxon>
        <taxon>Pseudomonadati</taxon>
        <taxon>Pseudomonadota</taxon>
        <taxon>Alphaproteobacteria</taxon>
        <taxon>Parvularculales</taxon>
        <taxon>Parvularculaceae</taxon>
        <taxon>Hyphococcus</taxon>
    </lineage>
</organism>
<comment type="caution">
    <text evidence="14">The sequence shown here is derived from an EMBL/GenBank/DDBJ whole genome shotgun (WGS) entry which is preliminary data.</text>
</comment>
<comment type="similarity">
    <text evidence="1 11">Belongs to the DnaX/STICHEL family.</text>
</comment>
<dbReference type="NCBIfam" id="TIGR02397">
    <property type="entry name" value="dnaX_nterm"/>
    <property type="match status" value="1"/>
</dbReference>
<evidence type="ECO:0000256" key="2">
    <source>
        <dbReference type="ARBA" id="ARBA00022679"/>
    </source>
</evidence>
<dbReference type="Gene3D" id="1.10.8.60">
    <property type="match status" value="1"/>
</dbReference>
<keyword evidence="3 11" id="KW-0548">Nucleotidyltransferase</keyword>
<protein>
    <recommendedName>
        <fullName evidence="11">DNA polymerase III subunit gamma/tau</fullName>
        <ecNumber evidence="11">2.7.7.7</ecNumber>
    </recommendedName>
</protein>
<evidence type="ECO:0000256" key="3">
    <source>
        <dbReference type="ARBA" id="ARBA00022695"/>
    </source>
</evidence>
<evidence type="ECO:0000313" key="15">
    <source>
        <dbReference type="Proteomes" id="UP001596116"/>
    </source>
</evidence>
<dbReference type="PANTHER" id="PTHR11669:SF0">
    <property type="entry name" value="PROTEIN STICHEL-LIKE 2"/>
    <property type="match status" value="1"/>
</dbReference>
<reference evidence="14 15" key="1">
    <citation type="submission" date="2024-09" db="EMBL/GenBank/DDBJ databases">
        <authorList>
            <person name="Zhang Z.-H."/>
        </authorList>
    </citation>
    <scope>NUCLEOTIDE SEQUENCE [LARGE SCALE GENOMIC DNA]</scope>
    <source>
        <strain evidence="14 15">HHTR114</strain>
    </source>
</reference>
<dbReference type="InterPro" id="IPR027417">
    <property type="entry name" value="P-loop_NTPase"/>
</dbReference>
<dbReference type="Gene3D" id="1.20.272.10">
    <property type="match status" value="1"/>
</dbReference>
<dbReference type="SMART" id="SM00382">
    <property type="entry name" value="AAA"/>
    <property type="match status" value="1"/>
</dbReference>
<dbReference type="Pfam" id="PF12362">
    <property type="entry name" value="DUF3646"/>
    <property type="match status" value="1"/>
</dbReference>
<feature type="region of interest" description="Disordered" evidence="12">
    <location>
        <begin position="400"/>
        <end position="449"/>
    </location>
</feature>
<dbReference type="GO" id="GO:0003887">
    <property type="term" value="F:DNA-directed DNA polymerase activity"/>
    <property type="evidence" value="ECO:0007669"/>
    <property type="project" value="UniProtKB-EC"/>
</dbReference>
<feature type="compositionally biased region" description="Low complexity" evidence="12">
    <location>
        <begin position="409"/>
        <end position="421"/>
    </location>
</feature>
<dbReference type="InterPro" id="IPR012763">
    <property type="entry name" value="DNA_pol_III_sug/sutau_N"/>
</dbReference>
<dbReference type="CDD" id="cd00009">
    <property type="entry name" value="AAA"/>
    <property type="match status" value="1"/>
</dbReference>
<evidence type="ECO:0000256" key="7">
    <source>
        <dbReference type="ARBA" id="ARBA00022833"/>
    </source>
</evidence>
<evidence type="ECO:0000313" key="14">
    <source>
        <dbReference type="EMBL" id="MFC6034850.1"/>
    </source>
</evidence>
<evidence type="ECO:0000256" key="11">
    <source>
        <dbReference type="RuleBase" id="RU364063"/>
    </source>
</evidence>
<evidence type="ECO:0000259" key="13">
    <source>
        <dbReference type="SMART" id="SM00382"/>
    </source>
</evidence>
<comment type="subunit">
    <text evidence="11">DNA polymerase III contains a core (composed of alpha, epsilon and theta chains) that associates with a tau subunit. This core dimerizes to form the POLIII' complex. PolIII' associates with the gamma complex (composed of gamma, delta, delta', psi and chi chains) and with the beta chain to form the complete DNA polymerase III complex.</text>
</comment>
<evidence type="ECO:0000256" key="12">
    <source>
        <dbReference type="SAM" id="MobiDB-lite"/>
    </source>
</evidence>